<protein>
    <recommendedName>
        <fullName evidence="2">GRIP domain-containing protein</fullName>
    </recommendedName>
</protein>
<accession>A0AAW1PQQ5</accession>
<feature type="region of interest" description="Disordered" evidence="1">
    <location>
        <begin position="610"/>
        <end position="670"/>
    </location>
</feature>
<reference evidence="3 4" key="1">
    <citation type="journal article" date="2024" name="Nat. Commun.">
        <title>Phylogenomics reveals the evolutionary origins of lichenization in chlorophyte algae.</title>
        <authorList>
            <person name="Puginier C."/>
            <person name="Libourel C."/>
            <person name="Otte J."/>
            <person name="Skaloud P."/>
            <person name="Haon M."/>
            <person name="Grisel S."/>
            <person name="Petersen M."/>
            <person name="Berrin J.G."/>
            <person name="Delaux P.M."/>
            <person name="Dal Grande F."/>
            <person name="Keller J."/>
        </authorList>
    </citation>
    <scope>NUCLEOTIDE SEQUENCE [LARGE SCALE GENOMIC DNA]</scope>
    <source>
        <strain evidence="3 4">SAG 2036</strain>
    </source>
</reference>
<feature type="region of interest" description="Disordered" evidence="1">
    <location>
        <begin position="28"/>
        <end position="63"/>
    </location>
</feature>
<dbReference type="AlphaFoldDB" id="A0AAW1PQQ5"/>
<feature type="domain" description="GRIP" evidence="2">
    <location>
        <begin position="677"/>
        <end position="730"/>
    </location>
</feature>
<dbReference type="InterPro" id="IPR000237">
    <property type="entry name" value="GRIP_dom"/>
</dbReference>
<feature type="compositionally biased region" description="Low complexity" evidence="1">
    <location>
        <begin position="34"/>
        <end position="53"/>
    </location>
</feature>
<proteinExistence type="predicted"/>
<feature type="compositionally biased region" description="Polar residues" evidence="1">
    <location>
        <begin position="626"/>
        <end position="636"/>
    </location>
</feature>
<organism evidence="3 4">
    <name type="scientific">Symbiochloris irregularis</name>
    <dbReference type="NCBI Taxonomy" id="706552"/>
    <lineage>
        <taxon>Eukaryota</taxon>
        <taxon>Viridiplantae</taxon>
        <taxon>Chlorophyta</taxon>
        <taxon>core chlorophytes</taxon>
        <taxon>Trebouxiophyceae</taxon>
        <taxon>Trebouxiales</taxon>
        <taxon>Trebouxiaceae</taxon>
        <taxon>Symbiochloris</taxon>
    </lineage>
</organism>
<feature type="region of interest" description="Disordered" evidence="1">
    <location>
        <begin position="570"/>
        <end position="598"/>
    </location>
</feature>
<dbReference type="Pfam" id="PF01465">
    <property type="entry name" value="GRIP"/>
    <property type="match status" value="1"/>
</dbReference>
<keyword evidence="4" id="KW-1185">Reference proteome</keyword>
<dbReference type="PROSITE" id="PS50913">
    <property type="entry name" value="GRIP"/>
    <property type="match status" value="1"/>
</dbReference>
<feature type="region of interest" description="Disordered" evidence="1">
    <location>
        <begin position="249"/>
        <end position="273"/>
    </location>
</feature>
<dbReference type="EMBL" id="JALJOQ010000011">
    <property type="protein sequence ID" value="KAK9811082.1"/>
    <property type="molecule type" value="Genomic_DNA"/>
</dbReference>
<evidence type="ECO:0000259" key="2">
    <source>
        <dbReference type="PROSITE" id="PS50913"/>
    </source>
</evidence>
<sequence length="743" mass="81933">MSRFWQSRLQETVGKTVTGFSESAARFKQGWTEPGAGQPPASPSSSTESSAPADRSKAAADTQQQFLRLPIESARKLRWYDREDLRPLVESNLKDKQLLHETIVALQQVLQEAGVPESAWKDHVEETDRLAGFDDANGSEELLDLHVLAMQIEEERKGSAALLAKLTRVERERREHVDELAELGTALDGARAQVASLQQELSTARQQHSEAMASSEQRLQELRAKVVANSTGHAEMLRRAQDICAESEERAGVAERRAEKAEARATRAEADLKDSKAEAKRLGYELKVKLKEAEQATAKAKAAEASMHEALLKRSNETEKGDALTSTLASVRKAAEEQEQELRRQLRDTEERLYDRIHRAEAEATEYRTAATAALSQLENLDQRAANAEAALEGANADLHAAEQAAAERDAAEAQCAVLRERLEERRGQHDQLVNYKQIAAKLEEEKARVEEEVFATARIATSLEARLRTAQAAQEAASAQAAAALQQAADAERRMEREVARRIEAAAADEASWPQAAREEMARLTQRLEASRNTTNGLQAELEAEVAAHEADAIARASLQMRLTAAEDRATRAERDARERTLRLERQASQARAEADEWRREAAAAEISPIEKRLSRQRSGWPAMQRQSSFSSLTPGTPRRGGGSLLGDEAASDDGSASWRGPPNRQGSMAMVPQREQLGGVDIVYLKNVVLKFLDAQASGRTDQSEALLPAVATLLRATPQEYRALKTGMADKGHASWWPTR</sequence>
<comment type="caution">
    <text evidence="3">The sequence shown here is derived from an EMBL/GenBank/DDBJ whole genome shotgun (WGS) entry which is preliminary data.</text>
</comment>
<evidence type="ECO:0000256" key="1">
    <source>
        <dbReference type="SAM" id="MobiDB-lite"/>
    </source>
</evidence>
<evidence type="ECO:0000313" key="3">
    <source>
        <dbReference type="EMBL" id="KAK9811082.1"/>
    </source>
</evidence>
<name>A0AAW1PQQ5_9CHLO</name>
<dbReference type="Proteomes" id="UP001465755">
    <property type="component" value="Unassembled WGS sequence"/>
</dbReference>
<evidence type="ECO:0000313" key="4">
    <source>
        <dbReference type="Proteomes" id="UP001465755"/>
    </source>
</evidence>
<gene>
    <name evidence="3" type="ORF">WJX73_001251</name>
</gene>
<feature type="compositionally biased region" description="Basic and acidic residues" evidence="1">
    <location>
        <begin position="570"/>
        <end position="587"/>
    </location>
</feature>